<accession>A0ABN3JYG3</accession>
<dbReference type="EMBL" id="BAAARW010000026">
    <property type="protein sequence ID" value="GAA2441408.1"/>
    <property type="molecule type" value="Genomic_DNA"/>
</dbReference>
<name>A0ABN3JYG3_9ACTN</name>
<dbReference type="SUPFAM" id="SSF82607">
    <property type="entry name" value="YbaB-like"/>
    <property type="match status" value="1"/>
</dbReference>
<proteinExistence type="predicted"/>
<dbReference type="InterPro" id="IPR036894">
    <property type="entry name" value="YbaB-like_sf"/>
</dbReference>
<comment type="caution">
    <text evidence="1">The sequence shown here is derived from an EMBL/GenBank/DDBJ whole genome shotgun (WGS) entry which is preliminary data.</text>
</comment>
<organism evidence="1 2">
    <name type="scientific">Actinomadura vinacea</name>
    <dbReference type="NCBI Taxonomy" id="115336"/>
    <lineage>
        <taxon>Bacteria</taxon>
        <taxon>Bacillati</taxon>
        <taxon>Actinomycetota</taxon>
        <taxon>Actinomycetes</taxon>
        <taxon>Streptosporangiales</taxon>
        <taxon>Thermomonosporaceae</taxon>
        <taxon>Actinomadura</taxon>
    </lineage>
</organism>
<gene>
    <name evidence="1" type="ORF">GCM10010191_67020</name>
</gene>
<keyword evidence="2" id="KW-1185">Reference proteome</keyword>
<evidence type="ECO:0008006" key="3">
    <source>
        <dbReference type="Google" id="ProtNLM"/>
    </source>
</evidence>
<reference evidence="1 2" key="1">
    <citation type="journal article" date="2019" name="Int. J. Syst. Evol. Microbiol.">
        <title>The Global Catalogue of Microorganisms (GCM) 10K type strain sequencing project: providing services to taxonomists for standard genome sequencing and annotation.</title>
        <authorList>
            <consortium name="The Broad Institute Genomics Platform"/>
            <consortium name="The Broad Institute Genome Sequencing Center for Infectious Disease"/>
            <person name="Wu L."/>
            <person name="Ma J."/>
        </authorList>
    </citation>
    <scope>NUCLEOTIDE SEQUENCE [LARGE SCALE GENOMIC DNA]</scope>
    <source>
        <strain evidence="1 2">JCM 3325</strain>
    </source>
</reference>
<dbReference type="Pfam" id="PF02575">
    <property type="entry name" value="YbaB_DNA_bd"/>
    <property type="match status" value="1"/>
</dbReference>
<protein>
    <recommendedName>
        <fullName evidence="3">YbaB/EbfC family DNA-binding protein</fullName>
    </recommendedName>
</protein>
<dbReference type="Proteomes" id="UP001501231">
    <property type="component" value="Unassembled WGS sequence"/>
</dbReference>
<evidence type="ECO:0000313" key="1">
    <source>
        <dbReference type="EMBL" id="GAA2441408.1"/>
    </source>
</evidence>
<dbReference type="RefSeq" id="WP_344594444.1">
    <property type="nucleotide sequence ID" value="NZ_BAAARW010000026.1"/>
</dbReference>
<dbReference type="Gene3D" id="3.30.1310.10">
    <property type="entry name" value="Nucleoid-associated protein YbaB-like domain"/>
    <property type="match status" value="1"/>
</dbReference>
<sequence length="147" mass="16212">MFDFDPANFRIEDLHRLTSQADEMMKRLNASGEEVAEMVGEGESADGLLRATVDSGGRLKELTINPRAMRKDSQTLAEELTAAITAAQDDVQGRSEGLINGLLAEYGMPANPDTDEVLDQIETFGQGAQHSFREHHDELGEIRRNIP</sequence>
<evidence type="ECO:0000313" key="2">
    <source>
        <dbReference type="Proteomes" id="UP001501231"/>
    </source>
</evidence>
<dbReference type="InterPro" id="IPR004401">
    <property type="entry name" value="YbaB/EbfC"/>
</dbReference>